<sequence>METICSDNITETIAASAAKLKERIDHHHKLIAAALGREDLDNTIEDFANNRQLRQALYETIEVLEET</sequence>
<protein>
    <submittedName>
        <fullName evidence="1">Uncharacterized protein</fullName>
    </submittedName>
</protein>
<reference evidence="1" key="1">
    <citation type="journal article" date="2014" name="Front. Microbiol.">
        <title>High frequency of phylogenetically diverse reductive dehalogenase-homologous genes in deep subseafloor sedimentary metagenomes.</title>
        <authorList>
            <person name="Kawai M."/>
            <person name="Futagami T."/>
            <person name="Toyoda A."/>
            <person name="Takaki Y."/>
            <person name="Nishi S."/>
            <person name="Hori S."/>
            <person name="Arai W."/>
            <person name="Tsubouchi T."/>
            <person name="Morono Y."/>
            <person name="Uchiyama I."/>
            <person name="Ito T."/>
            <person name="Fujiyama A."/>
            <person name="Inagaki F."/>
            <person name="Takami H."/>
        </authorList>
    </citation>
    <scope>NUCLEOTIDE SEQUENCE</scope>
    <source>
        <strain evidence="1">Expedition CK06-06</strain>
    </source>
</reference>
<accession>X0XE02</accession>
<feature type="non-terminal residue" evidence="1">
    <location>
        <position position="67"/>
    </location>
</feature>
<dbReference type="EMBL" id="BARS01043680">
    <property type="protein sequence ID" value="GAG41325.1"/>
    <property type="molecule type" value="Genomic_DNA"/>
</dbReference>
<organism evidence="1">
    <name type="scientific">marine sediment metagenome</name>
    <dbReference type="NCBI Taxonomy" id="412755"/>
    <lineage>
        <taxon>unclassified sequences</taxon>
        <taxon>metagenomes</taxon>
        <taxon>ecological metagenomes</taxon>
    </lineage>
</organism>
<proteinExistence type="predicted"/>
<name>X0XE02_9ZZZZ</name>
<comment type="caution">
    <text evidence="1">The sequence shown here is derived from an EMBL/GenBank/DDBJ whole genome shotgun (WGS) entry which is preliminary data.</text>
</comment>
<dbReference type="AlphaFoldDB" id="X0XE02"/>
<gene>
    <name evidence="1" type="ORF">S01H1_66086</name>
</gene>
<evidence type="ECO:0000313" key="1">
    <source>
        <dbReference type="EMBL" id="GAG41325.1"/>
    </source>
</evidence>